<feature type="region of interest" description="Disordered" evidence="1">
    <location>
        <begin position="92"/>
        <end position="117"/>
    </location>
</feature>
<evidence type="ECO:0000313" key="2">
    <source>
        <dbReference type="EMBL" id="KAJ8559322.1"/>
    </source>
</evidence>
<dbReference type="Proteomes" id="UP001152561">
    <property type="component" value="Unassembled WGS sequence"/>
</dbReference>
<keyword evidence="3" id="KW-1185">Reference proteome</keyword>
<feature type="region of interest" description="Disordered" evidence="1">
    <location>
        <begin position="133"/>
        <end position="158"/>
    </location>
</feature>
<gene>
    <name evidence="2" type="ORF">K7X08_003380</name>
</gene>
<proteinExistence type="predicted"/>
<organism evidence="2 3">
    <name type="scientific">Anisodus acutangulus</name>
    <dbReference type="NCBI Taxonomy" id="402998"/>
    <lineage>
        <taxon>Eukaryota</taxon>
        <taxon>Viridiplantae</taxon>
        <taxon>Streptophyta</taxon>
        <taxon>Embryophyta</taxon>
        <taxon>Tracheophyta</taxon>
        <taxon>Spermatophyta</taxon>
        <taxon>Magnoliopsida</taxon>
        <taxon>eudicotyledons</taxon>
        <taxon>Gunneridae</taxon>
        <taxon>Pentapetalae</taxon>
        <taxon>asterids</taxon>
        <taxon>lamiids</taxon>
        <taxon>Solanales</taxon>
        <taxon>Solanaceae</taxon>
        <taxon>Solanoideae</taxon>
        <taxon>Hyoscyameae</taxon>
        <taxon>Anisodus</taxon>
    </lineage>
</organism>
<evidence type="ECO:0000256" key="1">
    <source>
        <dbReference type="SAM" id="MobiDB-lite"/>
    </source>
</evidence>
<dbReference type="EMBL" id="JAJAGQ010000006">
    <property type="protein sequence ID" value="KAJ8559322.1"/>
    <property type="molecule type" value="Genomic_DNA"/>
</dbReference>
<reference evidence="3" key="1">
    <citation type="journal article" date="2023" name="Proc. Natl. Acad. Sci. U.S.A.">
        <title>Genomic and structural basis for evolution of tropane alkaloid biosynthesis.</title>
        <authorList>
            <person name="Wanga Y.-J."/>
            <person name="Taina T."/>
            <person name="Yua J.-Y."/>
            <person name="Lia J."/>
            <person name="Xua B."/>
            <person name="Chenc J."/>
            <person name="D'Auriad J.C."/>
            <person name="Huanga J.-P."/>
            <person name="Huanga S.-X."/>
        </authorList>
    </citation>
    <scope>NUCLEOTIDE SEQUENCE [LARGE SCALE GENOMIC DNA]</scope>
    <source>
        <strain evidence="3">cv. KIB-2019</strain>
    </source>
</reference>
<dbReference type="AlphaFoldDB" id="A0A9Q1MKH8"/>
<feature type="region of interest" description="Disordered" evidence="1">
    <location>
        <begin position="40"/>
        <end position="74"/>
    </location>
</feature>
<name>A0A9Q1MKH8_9SOLA</name>
<accession>A0A9Q1MKH8</accession>
<comment type="caution">
    <text evidence="2">The sequence shown here is derived from an EMBL/GenBank/DDBJ whole genome shotgun (WGS) entry which is preliminary data.</text>
</comment>
<protein>
    <submittedName>
        <fullName evidence="2">Uncharacterized protein</fullName>
    </submittedName>
</protein>
<feature type="compositionally biased region" description="Basic and acidic residues" evidence="1">
    <location>
        <begin position="58"/>
        <end position="73"/>
    </location>
</feature>
<evidence type="ECO:0000313" key="3">
    <source>
        <dbReference type="Proteomes" id="UP001152561"/>
    </source>
</evidence>
<sequence>MEAKTEPIDPFRNKSKKYIKDLVYYDDEVPDTNIGFLKRQIGDTKKISHQNGNSSSSGHEDQDLGGRAKETSSRKRIRKALYFVNAKKTKVNALDDSPLSHPDNADDGPSNPLPDEVVDASCKTLPLIDLAHVHNDDGPSSPLSDQVEDASCKTLPSSPLPIQVDDFSCKTLRGEVDDSAVDSEDRSPDERITDVLAQIHGKDDIEEFGDAAQNDYETANEEVV</sequence>